<dbReference type="AlphaFoldDB" id="A0A0G4E5U7"/>
<evidence type="ECO:0000313" key="1">
    <source>
        <dbReference type="EMBL" id="CEK42585.1"/>
    </source>
</evidence>
<dbReference type="RefSeq" id="WP_176456128.1">
    <property type="nucleotide sequence ID" value="NZ_LN713927.1"/>
</dbReference>
<accession>A0A0G4E5U7</accession>
<proteinExistence type="predicted"/>
<keyword evidence="1" id="KW-0614">Plasmid</keyword>
<gene>
    <name evidence="1" type="ORF">PQBR55_0206</name>
</gene>
<geneLocation type="plasmid" evidence="1">
    <name>pQBR55</name>
</geneLocation>
<organism evidence="1">
    <name type="scientific">Pseudomonas fluorescens (strain SBW25)</name>
    <dbReference type="NCBI Taxonomy" id="216595"/>
    <lineage>
        <taxon>Bacteria</taxon>
        <taxon>Pseudomonadati</taxon>
        <taxon>Pseudomonadota</taxon>
        <taxon>Gammaproteobacteria</taxon>
        <taxon>Pseudomonadales</taxon>
        <taxon>Pseudomonadaceae</taxon>
        <taxon>Pseudomonas</taxon>
    </lineage>
</organism>
<protein>
    <submittedName>
        <fullName evidence="1">Uncharacterized protein</fullName>
    </submittedName>
</protein>
<reference evidence="1" key="1">
    <citation type="submission" date="2014-12" db="EMBL/GenBank/DDBJ databases">
        <authorList>
            <person name="Hall J."/>
        </authorList>
    </citation>
    <scope>NUCLEOTIDE SEQUENCE [LARGE SCALE GENOMIC DNA]</scope>
    <source>
        <strain evidence="1">SBW25</strain>
        <plasmid evidence="1">pQBR55</plasmid>
    </source>
</reference>
<reference evidence="1" key="2">
    <citation type="submission" date="2015-06" db="EMBL/GenBank/DDBJ databases">
        <title>Environmentally co-occuring mercury resistance plasmids are genetically and phenotypically diverse and confer variable context-dependent fitness effects.</title>
        <authorList>
            <person name="Hall J.P.J."/>
            <person name="Harrison E."/>
            <person name="Lilley A.K."/>
            <person name="Paterson S."/>
            <person name="Spiers A.J."/>
            <person name="Brockhurst M.A."/>
        </authorList>
    </citation>
    <scope>NUCLEOTIDE SEQUENCE [LARGE SCALE GENOMIC DNA]</scope>
    <source>
        <strain evidence="1">SBW25</strain>
        <plasmid evidence="1">pQBR55</plasmid>
    </source>
</reference>
<dbReference type="EMBL" id="LN713927">
    <property type="protein sequence ID" value="CEK42585.1"/>
    <property type="molecule type" value="Genomic_DNA"/>
</dbReference>
<sequence>MTSNARNEVAAKVDQLIIDIIATVRPVAHTTLLNGALVEIGKLLLDPAMQEQATPVSQMWRLLMGLHIAGSLTEDDLYDFAGQFRDCSLRLYPIKED</sequence>
<name>A0A0G4E5U7_PSEFS</name>